<evidence type="ECO:0008006" key="3">
    <source>
        <dbReference type="Google" id="ProtNLM"/>
    </source>
</evidence>
<name>A0A2A5X0J9_9GAMM</name>
<dbReference type="EMBL" id="NTKD01000001">
    <property type="protein sequence ID" value="PDH42211.1"/>
    <property type="molecule type" value="Genomic_DNA"/>
</dbReference>
<protein>
    <recommendedName>
        <fullName evidence="3">NRDE family protein</fullName>
    </recommendedName>
</protein>
<gene>
    <name evidence="1" type="ORF">CNE99_00415</name>
</gene>
<dbReference type="InterPro" id="IPR008551">
    <property type="entry name" value="TANGO2"/>
</dbReference>
<organism evidence="1 2">
    <name type="scientific">OM182 bacterium MED-G24</name>
    <dbReference type="NCBI Taxonomy" id="1986255"/>
    <lineage>
        <taxon>Bacteria</taxon>
        <taxon>Pseudomonadati</taxon>
        <taxon>Pseudomonadota</taxon>
        <taxon>Gammaproteobacteria</taxon>
        <taxon>OMG group</taxon>
        <taxon>OM182 clade</taxon>
    </lineage>
</organism>
<dbReference type="PANTHER" id="PTHR17985:SF8">
    <property type="entry name" value="TRANSPORT AND GOLGI ORGANIZATION PROTEIN 2 HOMOLOG"/>
    <property type="match status" value="1"/>
</dbReference>
<proteinExistence type="predicted"/>
<dbReference type="AlphaFoldDB" id="A0A2A5X0J9"/>
<sequence>MCLILFSLNPNDQFKLVLAANRDEKYDRPSSAADFWDDHPEVLAGRDLSAGGTWLGVTRSGRFAAVTNFREDPPHPIPPRSRGELTANFLIGDDSPHHYLHQVAQIGDEYRGFNLIVGDNNEFCYLSNREGIVRNLSAGYYGLSNQLLDCDWPKVVQGRNRLDALSPEQMDSEHLYPLIFDDGDHRAFSQSFIRSERYGTTASTVLCVSQSGQVTFEERTFGVLGRARGANRYDFSIT</sequence>
<evidence type="ECO:0000313" key="1">
    <source>
        <dbReference type="EMBL" id="PDH42211.1"/>
    </source>
</evidence>
<dbReference type="Pfam" id="PF05742">
    <property type="entry name" value="TANGO2"/>
    <property type="match status" value="1"/>
</dbReference>
<accession>A0A2A5X0J9</accession>
<evidence type="ECO:0000313" key="2">
    <source>
        <dbReference type="Proteomes" id="UP000219327"/>
    </source>
</evidence>
<dbReference type="Proteomes" id="UP000219327">
    <property type="component" value="Unassembled WGS sequence"/>
</dbReference>
<dbReference type="PANTHER" id="PTHR17985">
    <property type="entry name" value="SER/THR-RICH PROTEIN T10 IN DGCR REGION"/>
    <property type="match status" value="1"/>
</dbReference>
<comment type="caution">
    <text evidence="1">The sequence shown here is derived from an EMBL/GenBank/DDBJ whole genome shotgun (WGS) entry which is preliminary data.</text>
</comment>
<reference evidence="1 2" key="1">
    <citation type="submission" date="2017-08" db="EMBL/GenBank/DDBJ databases">
        <title>Fine stratification of microbial communities through a metagenomic profile of the photic zone.</title>
        <authorList>
            <person name="Haro-Moreno J.M."/>
            <person name="Lopez-Perez M."/>
            <person name="De La Torre J."/>
            <person name="Picazo A."/>
            <person name="Camacho A."/>
            <person name="Rodriguez-Valera F."/>
        </authorList>
    </citation>
    <scope>NUCLEOTIDE SEQUENCE [LARGE SCALE GENOMIC DNA]</scope>
    <source>
        <strain evidence="1">MED-G24</strain>
    </source>
</reference>